<keyword evidence="4" id="KW-1185">Reference proteome</keyword>
<evidence type="ECO:0008006" key="5">
    <source>
        <dbReference type="Google" id="ProtNLM"/>
    </source>
</evidence>
<evidence type="ECO:0000256" key="2">
    <source>
        <dbReference type="SAM" id="SignalP"/>
    </source>
</evidence>
<dbReference type="RefSeq" id="WP_340363991.1">
    <property type="nucleotide sequence ID" value="NZ_JBBKZV010000006.1"/>
</dbReference>
<evidence type="ECO:0000313" key="3">
    <source>
        <dbReference type="EMBL" id="MEJ8822956.1"/>
    </source>
</evidence>
<dbReference type="EMBL" id="JBBKZV010000006">
    <property type="protein sequence ID" value="MEJ8822956.1"/>
    <property type="molecule type" value="Genomic_DNA"/>
</dbReference>
<gene>
    <name evidence="3" type="ORF">WKW80_13095</name>
</gene>
<feature type="region of interest" description="Disordered" evidence="1">
    <location>
        <begin position="78"/>
        <end position="103"/>
    </location>
</feature>
<feature type="chain" id="PRO_5047535648" description="DUF4148 domain-containing protein" evidence="2">
    <location>
        <begin position="22"/>
        <end position="127"/>
    </location>
</feature>
<dbReference type="Proteomes" id="UP001363010">
    <property type="component" value="Unassembled WGS sequence"/>
</dbReference>
<keyword evidence="2" id="KW-0732">Signal</keyword>
<sequence>MRPALCTLFLMFAASSASVQAAQEIDVGGGFRRSELRNAVDAHRAARIAQVQREDAMAGRHLTAAERLELREQLRRQWAESSTSNTLRSAESQPPERIVPASAPMAMPIADAQPARLSAGTARDQRP</sequence>
<feature type="compositionally biased region" description="Polar residues" evidence="1">
    <location>
        <begin position="79"/>
        <end position="92"/>
    </location>
</feature>
<feature type="signal peptide" evidence="2">
    <location>
        <begin position="1"/>
        <end position="21"/>
    </location>
</feature>
<comment type="caution">
    <text evidence="3">The sequence shown here is derived from an EMBL/GenBank/DDBJ whole genome shotgun (WGS) entry which is preliminary data.</text>
</comment>
<evidence type="ECO:0000256" key="1">
    <source>
        <dbReference type="SAM" id="MobiDB-lite"/>
    </source>
</evidence>
<accession>A0ABU8VYQ3</accession>
<protein>
    <recommendedName>
        <fullName evidence="5">DUF4148 domain-containing protein</fullName>
    </recommendedName>
</protein>
<name>A0ABU8VYQ3_9BURK</name>
<evidence type="ECO:0000313" key="4">
    <source>
        <dbReference type="Proteomes" id="UP001363010"/>
    </source>
</evidence>
<reference evidence="3 4" key="1">
    <citation type="submission" date="2024-03" db="EMBL/GenBank/DDBJ databases">
        <title>Novel species of the genus Variovorax.</title>
        <authorList>
            <person name="Liu Q."/>
            <person name="Xin Y.-H."/>
        </authorList>
    </citation>
    <scope>NUCLEOTIDE SEQUENCE [LARGE SCALE GENOMIC DNA]</scope>
    <source>
        <strain evidence="3 4">KACC 18501</strain>
    </source>
</reference>
<proteinExistence type="predicted"/>
<organism evidence="3 4">
    <name type="scientific">Variovorax humicola</name>
    <dbReference type="NCBI Taxonomy" id="1769758"/>
    <lineage>
        <taxon>Bacteria</taxon>
        <taxon>Pseudomonadati</taxon>
        <taxon>Pseudomonadota</taxon>
        <taxon>Betaproteobacteria</taxon>
        <taxon>Burkholderiales</taxon>
        <taxon>Comamonadaceae</taxon>
        <taxon>Variovorax</taxon>
    </lineage>
</organism>